<sequence>MSHIQSCTTDSSARTPKDPEEQLGVDKTVSSLDTQSSSRRSFSLLPSSSSSTSSSPRLQRHLPHLPHLHHLPHPHRSPAASRRAKHTHAQPDTLLQVRE</sequence>
<dbReference type="EMBL" id="QNUK01000367">
    <property type="protein sequence ID" value="KAF5894572.1"/>
    <property type="molecule type" value="Genomic_DNA"/>
</dbReference>
<evidence type="ECO:0000256" key="1">
    <source>
        <dbReference type="SAM" id="MobiDB-lite"/>
    </source>
</evidence>
<evidence type="ECO:0000313" key="2">
    <source>
        <dbReference type="EMBL" id="KAF5894572.1"/>
    </source>
</evidence>
<comment type="caution">
    <text evidence="2">The sequence shown here is derived from an EMBL/GenBank/DDBJ whole genome shotgun (WGS) entry which is preliminary data.</text>
</comment>
<keyword evidence="3" id="KW-1185">Reference proteome</keyword>
<gene>
    <name evidence="2" type="ORF">DAT39_015718</name>
</gene>
<feature type="compositionally biased region" description="Low complexity" evidence="1">
    <location>
        <begin position="30"/>
        <end position="57"/>
    </location>
</feature>
<name>A0A8J4WX43_CLAMG</name>
<accession>A0A8J4WX43</accession>
<protein>
    <submittedName>
        <fullName evidence="2">Oxysterol-binding protein-related protein 10-like</fullName>
    </submittedName>
</protein>
<organism evidence="2 3">
    <name type="scientific">Clarias magur</name>
    <name type="common">Asian catfish</name>
    <name type="synonym">Macropteronotus magur</name>
    <dbReference type="NCBI Taxonomy" id="1594786"/>
    <lineage>
        <taxon>Eukaryota</taxon>
        <taxon>Metazoa</taxon>
        <taxon>Chordata</taxon>
        <taxon>Craniata</taxon>
        <taxon>Vertebrata</taxon>
        <taxon>Euteleostomi</taxon>
        <taxon>Actinopterygii</taxon>
        <taxon>Neopterygii</taxon>
        <taxon>Teleostei</taxon>
        <taxon>Ostariophysi</taxon>
        <taxon>Siluriformes</taxon>
        <taxon>Clariidae</taxon>
        <taxon>Clarias</taxon>
    </lineage>
</organism>
<dbReference type="Proteomes" id="UP000727407">
    <property type="component" value="Unassembled WGS sequence"/>
</dbReference>
<feature type="compositionally biased region" description="Basic residues" evidence="1">
    <location>
        <begin position="58"/>
        <end position="88"/>
    </location>
</feature>
<reference evidence="2" key="1">
    <citation type="submission" date="2020-07" db="EMBL/GenBank/DDBJ databases">
        <title>Clarias magur genome sequencing, assembly and annotation.</title>
        <authorList>
            <person name="Kushwaha B."/>
            <person name="Kumar R."/>
            <person name="Das P."/>
            <person name="Joshi C.G."/>
            <person name="Kumar D."/>
            <person name="Nagpure N.S."/>
            <person name="Pandey M."/>
            <person name="Agarwal S."/>
            <person name="Srivastava S."/>
            <person name="Singh M."/>
            <person name="Sahoo L."/>
            <person name="Jayasankar P."/>
            <person name="Meher P.K."/>
            <person name="Koringa P.G."/>
            <person name="Iquebal M.A."/>
            <person name="Das S.P."/>
            <person name="Bit A."/>
            <person name="Patnaik S."/>
            <person name="Patel N."/>
            <person name="Shah T.M."/>
            <person name="Hinsu A."/>
            <person name="Jena J.K."/>
        </authorList>
    </citation>
    <scope>NUCLEOTIDE SEQUENCE</scope>
    <source>
        <strain evidence="2">CIFAMagur01</strain>
        <tissue evidence="2">Testis</tissue>
    </source>
</reference>
<feature type="compositionally biased region" description="Polar residues" evidence="1">
    <location>
        <begin position="1"/>
        <end position="14"/>
    </location>
</feature>
<proteinExistence type="predicted"/>
<feature type="region of interest" description="Disordered" evidence="1">
    <location>
        <begin position="1"/>
        <end position="99"/>
    </location>
</feature>
<evidence type="ECO:0000313" key="3">
    <source>
        <dbReference type="Proteomes" id="UP000727407"/>
    </source>
</evidence>
<feature type="non-terminal residue" evidence="2">
    <location>
        <position position="99"/>
    </location>
</feature>
<dbReference type="AlphaFoldDB" id="A0A8J4WX43"/>